<gene>
    <name evidence="1" type="ORF">D9Q98_004100</name>
</gene>
<dbReference type="Gene3D" id="3.90.75.20">
    <property type="match status" value="1"/>
</dbReference>
<evidence type="ECO:0000313" key="1">
    <source>
        <dbReference type="EMBL" id="KAI3432551.1"/>
    </source>
</evidence>
<proteinExistence type="predicted"/>
<organism evidence="1 2">
    <name type="scientific">Chlorella vulgaris</name>
    <name type="common">Green alga</name>
    <dbReference type="NCBI Taxonomy" id="3077"/>
    <lineage>
        <taxon>Eukaryota</taxon>
        <taxon>Viridiplantae</taxon>
        <taxon>Chlorophyta</taxon>
        <taxon>core chlorophytes</taxon>
        <taxon>Trebouxiophyceae</taxon>
        <taxon>Chlorellales</taxon>
        <taxon>Chlorellaceae</taxon>
        <taxon>Chlorella clade</taxon>
        <taxon>Chlorella</taxon>
    </lineage>
</organism>
<keyword evidence="2" id="KW-1185">Reference proteome</keyword>
<evidence type="ECO:0000313" key="2">
    <source>
        <dbReference type="Proteomes" id="UP001055712"/>
    </source>
</evidence>
<dbReference type="AlphaFoldDB" id="A0A9D4YY86"/>
<name>A0A9D4YY86_CHLVU</name>
<sequence length="136" mass="15738">MCAAKTLGVNIKITKPNHKWYKRSTVHAWYYPEPPADLPGEQWRMVTQKNGDAFPDDPKFDVSQLGRYRDRRRQGVVIRTASDIVTERGKANERYPSVNINGQYREIHELVATAWLGPRPDGLIILFHDHLQGRSR</sequence>
<accession>A0A9D4YY86</accession>
<comment type="caution">
    <text evidence="1">The sequence shown here is derived from an EMBL/GenBank/DDBJ whole genome shotgun (WGS) entry which is preliminary data.</text>
</comment>
<dbReference type="Proteomes" id="UP001055712">
    <property type="component" value="Unassembled WGS sequence"/>
</dbReference>
<dbReference type="EMBL" id="SIDB01000005">
    <property type="protein sequence ID" value="KAI3432551.1"/>
    <property type="molecule type" value="Genomic_DNA"/>
</dbReference>
<reference evidence="1" key="1">
    <citation type="journal article" date="2019" name="Plant J.">
        <title>Chlorella vulgaris genome assembly and annotation reveals the molecular basis for metabolic acclimation to high light conditions.</title>
        <authorList>
            <person name="Cecchin M."/>
            <person name="Marcolungo L."/>
            <person name="Rossato M."/>
            <person name="Girolomoni L."/>
            <person name="Cosentino E."/>
            <person name="Cuine S."/>
            <person name="Li-Beisson Y."/>
            <person name="Delledonne M."/>
            <person name="Ballottari M."/>
        </authorList>
    </citation>
    <scope>NUCLEOTIDE SEQUENCE</scope>
    <source>
        <strain evidence="1">211/11P</strain>
    </source>
</reference>
<reference evidence="1" key="2">
    <citation type="submission" date="2020-11" db="EMBL/GenBank/DDBJ databases">
        <authorList>
            <person name="Cecchin M."/>
            <person name="Marcolungo L."/>
            <person name="Rossato M."/>
            <person name="Girolomoni L."/>
            <person name="Cosentino E."/>
            <person name="Cuine S."/>
            <person name="Li-Beisson Y."/>
            <person name="Delledonne M."/>
            <person name="Ballottari M."/>
        </authorList>
    </citation>
    <scope>NUCLEOTIDE SEQUENCE</scope>
    <source>
        <strain evidence="1">211/11P</strain>
        <tissue evidence="1">Whole cell</tissue>
    </source>
</reference>
<protein>
    <submittedName>
        <fullName evidence="1">Uncharacterized protein</fullName>
    </submittedName>
</protein>